<feature type="transmembrane region" description="Helical" evidence="8">
    <location>
        <begin position="173"/>
        <end position="194"/>
    </location>
</feature>
<dbReference type="Pfam" id="PF01040">
    <property type="entry name" value="UbiA"/>
    <property type="match status" value="1"/>
</dbReference>
<dbReference type="PANTHER" id="PTHR13929">
    <property type="entry name" value="1,4-DIHYDROXY-2-NAPHTHOATE OCTAPRENYLTRANSFERASE"/>
    <property type="match status" value="1"/>
</dbReference>
<dbReference type="Proteomes" id="UP000050430">
    <property type="component" value="Unassembled WGS sequence"/>
</dbReference>
<gene>
    <name evidence="9" type="ORF">ADM99_04330</name>
</gene>
<dbReference type="GO" id="GO:0009234">
    <property type="term" value="P:menaquinone biosynthetic process"/>
    <property type="evidence" value="ECO:0007669"/>
    <property type="project" value="UniProtKB-UniPathway"/>
</dbReference>
<feature type="transmembrane region" description="Helical" evidence="8">
    <location>
        <begin position="116"/>
        <end position="135"/>
    </location>
</feature>
<dbReference type="AlphaFoldDB" id="A0A0P6XVQ1"/>
<dbReference type="RefSeq" id="WP_062421859.1">
    <property type="nucleotide sequence ID" value="NZ_BBYA01000009.1"/>
</dbReference>
<evidence type="ECO:0000256" key="3">
    <source>
        <dbReference type="ARBA" id="ARBA00022428"/>
    </source>
</evidence>
<evidence type="ECO:0000256" key="7">
    <source>
        <dbReference type="ARBA" id="ARBA00023136"/>
    </source>
</evidence>
<comment type="subcellular location">
    <subcellularLocation>
        <location evidence="1">Membrane</location>
        <topology evidence="1">Multi-pass membrane protein</topology>
    </subcellularLocation>
</comment>
<dbReference type="Gene3D" id="1.10.357.140">
    <property type="entry name" value="UbiA prenyltransferase"/>
    <property type="match status" value="1"/>
</dbReference>
<comment type="caution">
    <text evidence="9">The sequence shown here is derived from an EMBL/GenBank/DDBJ whole genome shotgun (WGS) entry which is preliminary data.</text>
</comment>
<dbReference type="PANTHER" id="PTHR13929:SF0">
    <property type="entry name" value="UBIA PRENYLTRANSFERASE DOMAIN-CONTAINING PROTEIN 1"/>
    <property type="match status" value="1"/>
</dbReference>
<feature type="transmembrane region" description="Helical" evidence="8">
    <location>
        <begin position="41"/>
        <end position="59"/>
    </location>
</feature>
<dbReference type="GO" id="GO:0016020">
    <property type="term" value="C:membrane"/>
    <property type="evidence" value="ECO:0007669"/>
    <property type="project" value="UniProtKB-SubCell"/>
</dbReference>
<keyword evidence="10" id="KW-1185">Reference proteome</keyword>
<name>A0A0P6XVQ1_9CHLR</name>
<keyword evidence="5 8" id="KW-0812">Transmembrane</keyword>
<accession>A0A0P6XVQ1</accession>
<proteinExistence type="predicted"/>
<sequence>MKEWLLTWMKAARAPFLVVSLLPALLGGVMAASRGPINIGVFIAAVVGIVMAHSAADFIDDYFDYKKGNLGNKVQQFHDSPLIDQRVTLTQVLIATAVCLFVALAAGIYVLMQAGVVVLILVAIGAFIVFFYTSPPIMLNYRGLGETMLFLAFGPMILVGVDVVLTGRFNGETLLVSLLPGFFTMNVGVVSNTFDYLDDIKSGKKTISVRFGQPVTVRLIAIDSVIAYLAVILGVILQLIPVWTLLVLVTIPLAIKTVRNVSQFNDEGRYTPAMTSAIALSSIATILLIAAYGIKLMI</sequence>
<dbReference type="InterPro" id="IPR000537">
    <property type="entry name" value="UbiA_prenyltransferase"/>
</dbReference>
<dbReference type="InterPro" id="IPR044878">
    <property type="entry name" value="UbiA_sf"/>
</dbReference>
<feature type="transmembrane region" description="Helical" evidence="8">
    <location>
        <begin position="147"/>
        <end position="167"/>
    </location>
</feature>
<organism evidence="9 10">
    <name type="scientific">Leptolinea tardivitalis</name>
    <dbReference type="NCBI Taxonomy" id="229920"/>
    <lineage>
        <taxon>Bacteria</taxon>
        <taxon>Bacillati</taxon>
        <taxon>Chloroflexota</taxon>
        <taxon>Anaerolineae</taxon>
        <taxon>Anaerolineales</taxon>
        <taxon>Anaerolineaceae</taxon>
        <taxon>Leptolinea</taxon>
    </lineage>
</organism>
<evidence type="ECO:0000256" key="6">
    <source>
        <dbReference type="ARBA" id="ARBA00022989"/>
    </source>
</evidence>
<dbReference type="STRING" id="229920.ADM99_04330"/>
<dbReference type="EMBL" id="LGCK01000006">
    <property type="protein sequence ID" value="KPL73429.1"/>
    <property type="molecule type" value="Genomic_DNA"/>
</dbReference>
<feature type="transmembrane region" description="Helical" evidence="8">
    <location>
        <begin position="270"/>
        <end position="294"/>
    </location>
</feature>
<evidence type="ECO:0000256" key="1">
    <source>
        <dbReference type="ARBA" id="ARBA00004141"/>
    </source>
</evidence>
<keyword evidence="7 8" id="KW-0472">Membrane</keyword>
<dbReference type="InterPro" id="IPR026046">
    <property type="entry name" value="UBIAD1"/>
</dbReference>
<protein>
    <recommendedName>
        <fullName evidence="11">1,4-dihydroxy-2-naphthoate octaprenyltransferase</fullName>
    </recommendedName>
</protein>
<evidence type="ECO:0000256" key="2">
    <source>
        <dbReference type="ARBA" id="ARBA00004863"/>
    </source>
</evidence>
<evidence type="ECO:0000256" key="8">
    <source>
        <dbReference type="SAM" id="Phobius"/>
    </source>
</evidence>
<comment type="pathway">
    <text evidence="2">Quinol/quinone metabolism; menaquinone biosynthesis.</text>
</comment>
<dbReference type="GO" id="GO:0004659">
    <property type="term" value="F:prenyltransferase activity"/>
    <property type="evidence" value="ECO:0007669"/>
    <property type="project" value="InterPro"/>
</dbReference>
<evidence type="ECO:0000313" key="9">
    <source>
        <dbReference type="EMBL" id="KPL73429.1"/>
    </source>
</evidence>
<evidence type="ECO:0000256" key="5">
    <source>
        <dbReference type="ARBA" id="ARBA00022692"/>
    </source>
</evidence>
<dbReference type="PIRSF" id="PIRSF005355">
    <property type="entry name" value="UBIAD1"/>
    <property type="match status" value="1"/>
</dbReference>
<dbReference type="UniPathway" id="UPA00079"/>
<keyword evidence="4" id="KW-0808">Transferase</keyword>
<dbReference type="GO" id="GO:0042371">
    <property type="term" value="P:vitamin K biosynthetic process"/>
    <property type="evidence" value="ECO:0007669"/>
    <property type="project" value="TreeGrafter"/>
</dbReference>
<reference evidence="9 10" key="1">
    <citation type="submission" date="2015-07" db="EMBL/GenBank/DDBJ databases">
        <title>Genome sequence of Leptolinea tardivitalis DSM 16556.</title>
        <authorList>
            <person name="Hemp J."/>
            <person name="Ward L.M."/>
            <person name="Pace L.A."/>
            <person name="Fischer W.W."/>
        </authorList>
    </citation>
    <scope>NUCLEOTIDE SEQUENCE [LARGE SCALE GENOMIC DNA]</scope>
    <source>
        <strain evidence="9 10">YMTK-2</strain>
    </source>
</reference>
<feature type="transmembrane region" description="Helical" evidence="8">
    <location>
        <begin position="92"/>
        <end position="110"/>
    </location>
</feature>
<evidence type="ECO:0008006" key="11">
    <source>
        <dbReference type="Google" id="ProtNLM"/>
    </source>
</evidence>
<dbReference type="CDD" id="cd13962">
    <property type="entry name" value="PT_UbiA_UBIAD1"/>
    <property type="match status" value="1"/>
</dbReference>
<evidence type="ECO:0000313" key="10">
    <source>
        <dbReference type="Proteomes" id="UP000050430"/>
    </source>
</evidence>
<dbReference type="OrthoDB" id="9767568at2"/>
<evidence type="ECO:0000256" key="4">
    <source>
        <dbReference type="ARBA" id="ARBA00022679"/>
    </source>
</evidence>
<keyword evidence="3" id="KW-0474">Menaquinone biosynthesis</keyword>
<keyword evidence="6 8" id="KW-1133">Transmembrane helix</keyword>